<reference evidence="2" key="1">
    <citation type="journal article" date="2023" name="Nat. Plants">
        <title>Single-cell RNA sequencing provides a high-resolution roadmap for understanding the multicellular compartmentation of specialized metabolism.</title>
        <authorList>
            <person name="Sun S."/>
            <person name="Shen X."/>
            <person name="Li Y."/>
            <person name="Li Y."/>
            <person name="Wang S."/>
            <person name="Li R."/>
            <person name="Zhang H."/>
            <person name="Shen G."/>
            <person name="Guo B."/>
            <person name="Wei J."/>
            <person name="Xu J."/>
            <person name="St-Pierre B."/>
            <person name="Chen S."/>
            <person name="Sun C."/>
        </authorList>
    </citation>
    <scope>NUCLEOTIDE SEQUENCE [LARGE SCALE GENOMIC DNA]</scope>
</reference>
<name>A0ACC0B9Z1_CATRO</name>
<dbReference type="Proteomes" id="UP001060085">
    <property type="component" value="Linkage Group LG04"/>
</dbReference>
<comment type="caution">
    <text evidence="1">The sequence shown here is derived from an EMBL/GenBank/DDBJ whole genome shotgun (WGS) entry which is preliminary data.</text>
</comment>
<evidence type="ECO:0000313" key="2">
    <source>
        <dbReference type="Proteomes" id="UP001060085"/>
    </source>
</evidence>
<dbReference type="EMBL" id="CM044704">
    <property type="protein sequence ID" value="KAI5669467.1"/>
    <property type="molecule type" value="Genomic_DNA"/>
</dbReference>
<proteinExistence type="predicted"/>
<sequence>MEFQIPLNFIAFFVFLLLSSILLVKQRNRKSLGKKKLPPGPRKLPLIGNLHNLIGGLPHHIFRDLSRKYGPLIHLQLGQVGTILISSPRLAKEVMKTHDLTFATRPDNLAGDVMFYGSTDIVFAKYGEYWRQMRKISVLELFSAKNVRSFGSIRMDESLLMIASIRESVGKAVNLSTKLANYTSSVVCRAAFGRLCPDQHEFIELVDEASVLAAGFDIGDLFPSLKFIQFLTGLKPKLMKVHNKVDKILDHVINEHRKNMGRRNGEFGEEDLTDSLLRIQQSGGDLQFPISDNNIKAILFDVFGAGTETSSTITEWALSELIKNPDMMNKAQTEIRQAFKGKKRAIEEADLQGLSYLKCVIKETLRLYPAAPLLVPRECREDCELDGYFIPKKSRVIVNAWAIGRDPEYWPNANSFIPERFENSSTDFTGNHFELIPFGSGRRSCPGMLFGIANIELPLALLLYHFNWSLPDGLTSETLDMSETWGITTPRKYDLHLIPTSYYP</sequence>
<keyword evidence="2" id="KW-1185">Reference proteome</keyword>
<gene>
    <name evidence="1" type="ORF">M9H77_19320</name>
</gene>
<protein>
    <submittedName>
        <fullName evidence="1">Uncharacterized protein</fullName>
    </submittedName>
</protein>
<organism evidence="1 2">
    <name type="scientific">Catharanthus roseus</name>
    <name type="common">Madagascar periwinkle</name>
    <name type="synonym">Vinca rosea</name>
    <dbReference type="NCBI Taxonomy" id="4058"/>
    <lineage>
        <taxon>Eukaryota</taxon>
        <taxon>Viridiplantae</taxon>
        <taxon>Streptophyta</taxon>
        <taxon>Embryophyta</taxon>
        <taxon>Tracheophyta</taxon>
        <taxon>Spermatophyta</taxon>
        <taxon>Magnoliopsida</taxon>
        <taxon>eudicotyledons</taxon>
        <taxon>Gunneridae</taxon>
        <taxon>Pentapetalae</taxon>
        <taxon>asterids</taxon>
        <taxon>lamiids</taxon>
        <taxon>Gentianales</taxon>
        <taxon>Apocynaceae</taxon>
        <taxon>Rauvolfioideae</taxon>
        <taxon>Vinceae</taxon>
        <taxon>Catharanthinae</taxon>
        <taxon>Catharanthus</taxon>
    </lineage>
</organism>
<evidence type="ECO:0000313" key="1">
    <source>
        <dbReference type="EMBL" id="KAI5669467.1"/>
    </source>
</evidence>
<accession>A0ACC0B9Z1</accession>